<evidence type="ECO:0000256" key="1">
    <source>
        <dbReference type="SAM" id="MobiDB-lite"/>
    </source>
</evidence>
<protein>
    <submittedName>
        <fullName evidence="2">Uncharacterized protein</fullName>
    </submittedName>
</protein>
<proteinExistence type="predicted"/>
<feature type="compositionally biased region" description="Polar residues" evidence="1">
    <location>
        <begin position="135"/>
        <end position="162"/>
    </location>
</feature>
<sequence length="162" mass="17705">MAEIKSKLGFGLQPPQQQKPLSISTLVPGHLNSSGLSSSLLQFDATLIQSAKNLGYQTDTDPAFRLPKGETDTYTGQLVTTGDQLVFASRKRAVVGKRDWKIRQDHKRLTVPGEEGELSHPEDNHTKRSIDSSHHSPNLTAKSKINSGSVSHSSLQTSYVNI</sequence>
<name>A0AAD4UEC3_OVIAM</name>
<dbReference type="Proteomes" id="UP001214576">
    <property type="component" value="Unassembled WGS sequence"/>
</dbReference>
<evidence type="ECO:0000313" key="3">
    <source>
        <dbReference type="Proteomes" id="UP001214576"/>
    </source>
</evidence>
<evidence type="ECO:0000313" key="2">
    <source>
        <dbReference type="EMBL" id="KAI4542505.1"/>
    </source>
</evidence>
<reference evidence="2" key="1">
    <citation type="submission" date="2022-03" db="EMBL/GenBank/DDBJ databases">
        <title>Genomic analyses of argali, domestic sheep and their hybrids provide insights into chromosomal evolution, heterosis and genetic basis of agronomic traits.</title>
        <authorList>
            <person name="Li M."/>
        </authorList>
    </citation>
    <scope>NUCLEOTIDE SEQUENCE</scope>
    <source>
        <strain evidence="2">CAU-MHL-2022a</strain>
        <tissue evidence="2">Skin</tissue>
    </source>
</reference>
<comment type="caution">
    <text evidence="2">The sequence shown here is derived from an EMBL/GenBank/DDBJ whole genome shotgun (WGS) entry which is preliminary data.</text>
</comment>
<organism evidence="2 3">
    <name type="scientific">Ovis ammon polii</name>
    <dbReference type="NCBI Taxonomy" id="230172"/>
    <lineage>
        <taxon>Eukaryota</taxon>
        <taxon>Metazoa</taxon>
        <taxon>Chordata</taxon>
        <taxon>Craniata</taxon>
        <taxon>Vertebrata</taxon>
        <taxon>Euteleostomi</taxon>
        <taxon>Mammalia</taxon>
        <taxon>Eutheria</taxon>
        <taxon>Laurasiatheria</taxon>
        <taxon>Artiodactyla</taxon>
        <taxon>Ruminantia</taxon>
        <taxon>Pecora</taxon>
        <taxon>Bovidae</taxon>
        <taxon>Caprinae</taxon>
        <taxon>Ovis</taxon>
    </lineage>
</organism>
<gene>
    <name evidence="2" type="ORF">MG293_007884</name>
</gene>
<feature type="region of interest" description="Disordered" evidence="1">
    <location>
        <begin position="106"/>
        <end position="162"/>
    </location>
</feature>
<accession>A0AAD4UEC3</accession>
<feature type="compositionally biased region" description="Basic and acidic residues" evidence="1">
    <location>
        <begin position="117"/>
        <end position="134"/>
    </location>
</feature>
<dbReference type="AlphaFoldDB" id="A0AAD4UEC3"/>
<dbReference type="EMBL" id="JAKZEL010000007">
    <property type="protein sequence ID" value="KAI4542505.1"/>
    <property type="molecule type" value="Genomic_DNA"/>
</dbReference>
<keyword evidence="3" id="KW-1185">Reference proteome</keyword>